<name>A0A165LPR7_9APHY</name>
<gene>
    <name evidence="1" type="ORF">DAEQUDRAFT_598967</name>
</gene>
<evidence type="ECO:0000313" key="2">
    <source>
        <dbReference type="Proteomes" id="UP000076727"/>
    </source>
</evidence>
<evidence type="ECO:0000313" key="1">
    <source>
        <dbReference type="EMBL" id="KZT64698.1"/>
    </source>
</evidence>
<organism evidence="1 2">
    <name type="scientific">Daedalea quercina L-15889</name>
    <dbReference type="NCBI Taxonomy" id="1314783"/>
    <lineage>
        <taxon>Eukaryota</taxon>
        <taxon>Fungi</taxon>
        <taxon>Dikarya</taxon>
        <taxon>Basidiomycota</taxon>
        <taxon>Agaricomycotina</taxon>
        <taxon>Agaricomycetes</taxon>
        <taxon>Polyporales</taxon>
        <taxon>Fomitopsis</taxon>
    </lineage>
</organism>
<dbReference type="EMBL" id="KV429121">
    <property type="protein sequence ID" value="KZT64698.1"/>
    <property type="molecule type" value="Genomic_DNA"/>
</dbReference>
<accession>A0A165LPR7</accession>
<dbReference type="Proteomes" id="UP000076727">
    <property type="component" value="Unassembled WGS sequence"/>
</dbReference>
<reference evidence="1 2" key="1">
    <citation type="journal article" date="2016" name="Mol. Biol. Evol.">
        <title>Comparative Genomics of Early-Diverging Mushroom-Forming Fungi Provides Insights into the Origins of Lignocellulose Decay Capabilities.</title>
        <authorList>
            <person name="Nagy L.G."/>
            <person name="Riley R."/>
            <person name="Tritt A."/>
            <person name="Adam C."/>
            <person name="Daum C."/>
            <person name="Floudas D."/>
            <person name="Sun H."/>
            <person name="Yadav J.S."/>
            <person name="Pangilinan J."/>
            <person name="Larsson K.H."/>
            <person name="Matsuura K."/>
            <person name="Barry K."/>
            <person name="Labutti K."/>
            <person name="Kuo R."/>
            <person name="Ohm R.A."/>
            <person name="Bhattacharya S.S."/>
            <person name="Shirouzu T."/>
            <person name="Yoshinaga Y."/>
            <person name="Martin F.M."/>
            <person name="Grigoriev I.V."/>
            <person name="Hibbett D.S."/>
        </authorList>
    </citation>
    <scope>NUCLEOTIDE SEQUENCE [LARGE SCALE GENOMIC DNA]</scope>
    <source>
        <strain evidence="1 2">L-15889</strain>
    </source>
</reference>
<protein>
    <submittedName>
        <fullName evidence="1">Uncharacterized protein</fullName>
    </submittedName>
</protein>
<dbReference type="AlphaFoldDB" id="A0A165LPR7"/>
<sequence>MRHSRSLLHTWVQLAPPHRKCISVTMPPSTYATYSNYKPSNRILPVTSEIGLAEVVTLSLPL</sequence>
<keyword evidence="2" id="KW-1185">Reference proteome</keyword>
<proteinExistence type="predicted"/>